<sequence length="187" mass="20907">MFMTCPACFSADDVSYQRLPDQQVAYYCARKHEDGKPREWVRPLDAMTGSWSAAEGVTDELLEPILSCVSPEDPLLEFGVVEYRFRKRYPDLFRAHVAERGHVLVGWTQTTASAVRFGVALGRLARAGDLAYVYGPATGAWSYNGQVAYWSRPPAQGRSMLSWEQFCAAEGRPAEWTDEDRRAASGS</sequence>
<organism evidence="1 2">
    <name type="scientific">Geodermatophilus aquaeductus</name>
    <dbReference type="NCBI Taxonomy" id="1564161"/>
    <lineage>
        <taxon>Bacteria</taxon>
        <taxon>Bacillati</taxon>
        <taxon>Actinomycetota</taxon>
        <taxon>Actinomycetes</taxon>
        <taxon>Geodermatophilales</taxon>
        <taxon>Geodermatophilaceae</taxon>
        <taxon>Geodermatophilus</taxon>
    </lineage>
</organism>
<keyword evidence="2" id="KW-1185">Reference proteome</keyword>
<accession>A0A521EY70</accession>
<dbReference type="Proteomes" id="UP000317484">
    <property type="component" value="Unassembled WGS sequence"/>
</dbReference>
<reference evidence="1 2" key="1">
    <citation type="submission" date="2017-05" db="EMBL/GenBank/DDBJ databases">
        <authorList>
            <person name="Varghese N."/>
            <person name="Submissions S."/>
        </authorList>
    </citation>
    <scope>NUCLEOTIDE SEQUENCE [LARGE SCALE GENOMIC DNA]</scope>
    <source>
        <strain evidence="1 2">DSM 46834</strain>
    </source>
</reference>
<dbReference type="EMBL" id="FXTJ01000006">
    <property type="protein sequence ID" value="SMO88813.1"/>
    <property type="molecule type" value="Genomic_DNA"/>
</dbReference>
<dbReference type="AlphaFoldDB" id="A0A521EY70"/>
<protein>
    <submittedName>
        <fullName evidence="1">Uncharacterized protein</fullName>
    </submittedName>
</protein>
<gene>
    <name evidence="1" type="ORF">SAMN06273567_106132</name>
</gene>
<proteinExistence type="predicted"/>
<evidence type="ECO:0000313" key="2">
    <source>
        <dbReference type="Proteomes" id="UP000317484"/>
    </source>
</evidence>
<evidence type="ECO:0000313" key="1">
    <source>
        <dbReference type="EMBL" id="SMO88813.1"/>
    </source>
</evidence>
<name>A0A521EY70_9ACTN</name>